<proteinExistence type="predicted"/>
<reference evidence="3" key="1">
    <citation type="submission" date="2023-06" db="EMBL/GenBank/DDBJ databases">
        <title>Genome-scale phylogeny and comparative genomics of the fungal order Sordariales.</title>
        <authorList>
            <consortium name="Lawrence Berkeley National Laboratory"/>
            <person name="Hensen N."/>
            <person name="Bonometti L."/>
            <person name="Westerberg I."/>
            <person name="Brannstrom I.O."/>
            <person name="Guillou S."/>
            <person name="Cros-Aarteil S."/>
            <person name="Calhoun S."/>
            <person name="Haridas S."/>
            <person name="Kuo A."/>
            <person name="Mondo S."/>
            <person name="Pangilinan J."/>
            <person name="Riley R."/>
            <person name="Labutti K."/>
            <person name="Andreopoulos B."/>
            <person name="Lipzen A."/>
            <person name="Chen C."/>
            <person name="Yanf M."/>
            <person name="Daum C."/>
            <person name="Ng V."/>
            <person name="Clum A."/>
            <person name="Steindorff A."/>
            <person name="Ohm R."/>
            <person name="Martin F."/>
            <person name="Silar P."/>
            <person name="Natvig D."/>
            <person name="Lalanne C."/>
            <person name="Gautier V."/>
            <person name="Ament-Velasquez S.L."/>
            <person name="Kruys A."/>
            <person name="Hutchinson M.I."/>
            <person name="Powell A.J."/>
            <person name="Barry K."/>
            <person name="Miller A.N."/>
            <person name="Grigoriev I.V."/>
            <person name="Debuchy R."/>
            <person name="Gladieux P."/>
            <person name="Thoren M.H."/>
            <person name="Johannesson H."/>
        </authorList>
    </citation>
    <scope>NUCLEOTIDE SEQUENCE</scope>
    <source>
        <strain evidence="3">CBS 307.81</strain>
    </source>
</reference>
<evidence type="ECO:0000313" key="3">
    <source>
        <dbReference type="EMBL" id="KAK0662582.1"/>
    </source>
</evidence>
<accession>A0AA39Z1R5</accession>
<feature type="region of interest" description="Disordered" evidence="1">
    <location>
        <begin position="1"/>
        <end position="42"/>
    </location>
</feature>
<feature type="transmembrane region" description="Helical" evidence="2">
    <location>
        <begin position="179"/>
        <end position="203"/>
    </location>
</feature>
<evidence type="ECO:0000256" key="2">
    <source>
        <dbReference type="SAM" id="Phobius"/>
    </source>
</evidence>
<evidence type="ECO:0000256" key="1">
    <source>
        <dbReference type="SAM" id="MobiDB-lite"/>
    </source>
</evidence>
<sequence length="306" mass="32131">MGHDRDNENDENNGDNNTIGRAIGDFQTLQASGNAAGGSSRVPSPFEKFLASRAQAARLASGAAAAVPARGAASSSFALDGDFVSITLDDPPSGSRELATGQDFREGPTFRRPGAITGLQGHTWDLPKATRLLWRGAMRQNWSRLAVCGIAALVLFANLFMSIGFAVCQGIGEKRVETGVWVWLWGSLGLFLLVLLGFGFLWWRDGQAVNKIEEDEVWIGGKAPGGVVAAGGEGTGVGAGKREDKGNDKGKEVVKSLSRQSLLGSSLSEPGKPVGSSGEGTGGLGCRPDTQHSISYEMYSAAPQTY</sequence>
<keyword evidence="2" id="KW-0812">Transmembrane</keyword>
<evidence type="ECO:0000313" key="4">
    <source>
        <dbReference type="Proteomes" id="UP001174997"/>
    </source>
</evidence>
<dbReference type="AlphaFoldDB" id="A0AA39Z1R5"/>
<comment type="caution">
    <text evidence="3">The sequence shown here is derived from an EMBL/GenBank/DDBJ whole genome shotgun (WGS) entry which is preliminary data.</text>
</comment>
<feature type="compositionally biased region" description="Basic and acidic residues" evidence="1">
    <location>
        <begin position="240"/>
        <end position="254"/>
    </location>
</feature>
<protein>
    <recommendedName>
        <fullName evidence="5">Transmembrane protein</fullName>
    </recommendedName>
</protein>
<keyword evidence="4" id="KW-1185">Reference proteome</keyword>
<organism evidence="3 4">
    <name type="scientific">Cercophora samala</name>
    <dbReference type="NCBI Taxonomy" id="330535"/>
    <lineage>
        <taxon>Eukaryota</taxon>
        <taxon>Fungi</taxon>
        <taxon>Dikarya</taxon>
        <taxon>Ascomycota</taxon>
        <taxon>Pezizomycotina</taxon>
        <taxon>Sordariomycetes</taxon>
        <taxon>Sordariomycetidae</taxon>
        <taxon>Sordariales</taxon>
        <taxon>Lasiosphaeriaceae</taxon>
        <taxon>Cercophora</taxon>
    </lineage>
</organism>
<evidence type="ECO:0008006" key="5">
    <source>
        <dbReference type="Google" id="ProtNLM"/>
    </source>
</evidence>
<dbReference type="Proteomes" id="UP001174997">
    <property type="component" value="Unassembled WGS sequence"/>
</dbReference>
<name>A0AA39Z1R5_9PEZI</name>
<feature type="region of interest" description="Disordered" evidence="1">
    <location>
        <begin position="232"/>
        <end position="291"/>
    </location>
</feature>
<keyword evidence="2" id="KW-1133">Transmembrane helix</keyword>
<dbReference type="EMBL" id="JAULSY010000137">
    <property type="protein sequence ID" value="KAK0662582.1"/>
    <property type="molecule type" value="Genomic_DNA"/>
</dbReference>
<feature type="transmembrane region" description="Helical" evidence="2">
    <location>
        <begin position="145"/>
        <end position="167"/>
    </location>
</feature>
<keyword evidence="2" id="KW-0472">Membrane</keyword>
<gene>
    <name evidence="3" type="ORF">QBC41DRAFT_381760</name>
</gene>
<feature type="compositionally biased region" description="Low complexity" evidence="1">
    <location>
        <begin position="256"/>
        <end position="276"/>
    </location>
</feature>